<dbReference type="EMBL" id="CCKQ01019252">
    <property type="protein sequence ID" value="CDW91271.1"/>
    <property type="molecule type" value="Genomic_DNA"/>
</dbReference>
<dbReference type="Proteomes" id="UP000039865">
    <property type="component" value="Unassembled WGS sequence"/>
</dbReference>
<feature type="domain" description="Cyclic nucleotide-binding" evidence="3">
    <location>
        <begin position="1457"/>
        <end position="1504"/>
    </location>
</feature>
<evidence type="ECO:0000256" key="1">
    <source>
        <dbReference type="SAM" id="Coils"/>
    </source>
</evidence>
<dbReference type="SUPFAM" id="SSF48452">
    <property type="entry name" value="TPR-like"/>
    <property type="match status" value="1"/>
</dbReference>
<feature type="region of interest" description="Disordered" evidence="2">
    <location>
        <begin position="904"/>
        <end position="950"/>
    </location>
</feature>
<dbReference type="InterPro" id="IPR000595">
    <property type="entry name" value="cNMP-bd_dom"/>
</dbReference>
<reference evidence="4 5" key="1">
    <citation type="submission" date="2014-06" db="EMBL/GenBank/DDBJ databases">
        <authorList>
            <person name="Swart Estienne"/>
        </authorList>
    </citation>
    <scope>NUCLEOTIDE SEQUENCE [LARGE SCALE GENOMIC DNA]</scope>
    <source>
        <strain evidence="4 5">130c</strain>
    </source>
</reference>
<dbReference type="InterPro" id="IPR011990">
    <property type="entry name" value="TPR-like_helical_dom_sf"/>
</dbReference>
<sequence length="1697" mass="197302">MDNLNITSLKPQQRYTRNQTFQVKKSNSIPKTNVLLITKTSRNQLLSQPGWSNTNEMKNTTTSGDSKEAYQVNYQSPLNKVSQNQRLNYTDNKQSYNKNHQANYQVKGIEAFDQNAYNDKIPRNNATMESSADLQSQTNYTKQTPVTASKTNVQRNNFGASNESAQFQTMNSGFYKKEQMYKVQGNSFKNKNGTLPSKQPMSQPINRYEVYQSQYSIQGGKSNVGSPDLHNRSVVFMASPNIGLPKQNLTTFQSIIDYNEGQAHDNSQSKSAQKAYFNHNRSSSKNQVIYQNDHEYFNTQKGLTNDSIRTANKSRNGKMIHNYTTGNKKNYSNNIRSNNSVIINAGTQNQNNNSLLLKILNLKQYQLQSSHDGSPLKDDKMDSQIESHKLNTSLNKFFQKRKEAPDFNSNQQQKQAITEIKQSRNNLGKISHTYQSNQNPNASFYSQVKRKDYLEKQQKEFIESLGIKNSYYIPGDVDFLERNLREIANNSHNKSYMESETSKLSVADKSFETGKKIIGQSPLTKKRVNPYVKKEQKFKKIYEEKLVELRGQQNTITKPGDSISSIKQLKPPDISLYKERNDPYQIISNRIKTRAQMIERKYLDKNVKILEKFFDPLRIRIRVMPVSRAPLVQGKNSDYYFIEAAKLSLKGDLTNAIEQLKKGLELKPTHFLCRFNHGVLMFKLGLIQEATSDFEILNRIYGLKEPASTYNLAICYAQSGKYQEGNALCSLVIESLGKQFYDKELLQDAFKLKGICSFRLGDAIESIKSYNLSNKYRIEAIQDKQDIDDKNKQMTGYELECIYIDLFIEETKHIFQDSKFQQALMKASKSQKHLRPLLFDMHQFKRFGSEKNLDVKTQKNFQIKLINQNTGTAQIEDCESLGQNSDRLNQQDFNKHILIMDKSSQKLDVNHQRQPSKSMKKANRPDHRKNYSLDLNADKDQKTEAVSPNNKNKSIRNFRKVSYNDFSSLVNNQLHNTKKLTQSIRSRVEKEKLKKFVGITNLSVLEANQFDLDQQKSKIYEDQIYNELRDTKNNIINAGSKYRLEKIYGISTEHVNSSSIIFDDITEEEKKEIDKRRRIEAELNQSSDNQQLKLFKEQEQQDDKFLQFLLGANEIKMRELLGTYNENSIKAVMNEQRDLENMLRNMREKFSLKEQEWEREYAHEQRRIMNLSLNDSDEQEEVGLSNRSLKRKKTKETVIDKLNKSLIDNEVTPDDIQNILIRDRDEKQIKENQSKYQLKKQRKRLALRQVEVIRREFANLKENENQKRTIKQLDQILQTLKFFQRFDEATRSKIYLNSELLTLDAQTVIFNQGDVGDKLYIILKGRVAVQVNSPDYGNLPVVVATLNDGEQFGELSLIKLNKLQDHSKQGEIQIIEEKSHEEFAKRKATCIAVETTDLLTLPKEISIQLYQPDAAPKRKSRATIPTKNARRKTIDSITQEEQDELNQKIQFLQSLALFEEIDAELLMPIAVNMIPCTFNFGEYVIKEGEIPKGLYIIKSGQCKVACRRIAERNKNENEQGQLNKKLGEKKKIKDKHPLFNDYDPDNSILNMTFSQLMPKNFFGGRVLLPFEMYINLRRIYFGQEDLLRYYPKSTPQTVIDQESEEHFQMRSLLSVIADSGQVEVYVLDRNDMSFIPDFIVRRVYEKIALTREPDRPYNPQRVEEIKDAMIKWDKYKVKCVEKLFKEKQLLEKNSQIR</sequence>
<protein>
    <submittedName>
        <fullName evidence="4">Cyclic nucleotide-binding domain containing protein</fullName>
    </submittedName>
</protein>
<organism evidence="4 5">
    <name type="scientific">Stylonychia lemnae</name>
    <name type="common">Ciliate</name>
    <dbReference type="NCBI Taxonomy" id="5949"/>
    <lineage>
        <taxon>Eukaryota</taxon>
        <taxon>Sar</taxon>
        <taxon>Alveolata</taxon>
        <taxon>Ciliophora</taxon>
        <taxon>Intramacronucleata</taxon>
        <taxon>Spirotrichea</taxon>
        <taxon>Stichotrichia</taxon>
        <taxon>Sporadotrichida</taxon>
        <taxon>Oxytrichidae</taxon>
        <taxon>Stylonychinae</taxon>
        <taxon>Stylonychia</taxon>
    </lineage>
</organism>
<dbReference type="Gene3D" id="1.25.40.10">
    <property type="entry name" value="Tetratricopeptide repeat domain"/>
    <property type="match status" value="1"/>
</dbReference>
<evidence type="ECO:0000256" key="2">
    <source>
        <dbReference type="SAM" id="MobiDB-lite"/>
    </source>
</evidence>
<gene>
    <name evidence="4" type="primary">Contig11341.g12120</name>
    <name evidence="4" type="ORF">STYLEM_20424</name>
</gene>
<dbReference type="Pfam" id="PF00027">
    <property type="entry name" value="cNMP_binding"/>
    <property type="match status" value="1"/>
</dbReference>
<dbReference type="SMART" id="SM00100">
    <property type="entry name" value="cNMP"/>
    <property type="match status" value="1"/>
</dbReference>
<dbReference type="Gene3D" id="2.60.120.10">
    <property type="entry name" value="Jelly Rolls"/>
    <property type="match status" value="2"/>
</dbReference>
<dbReference type="InterPro" id="IPR014710">
    <property type="entry name" value="RmlC-like_jellyroll"/>
</dbReference>
<dbReference type="PANTHER" id="PTHR23011:SF28">
    <property type="entry name" value="CYCLIC NUCLEOTIDE-BINDING DOMAIN CONTAINING PROTEIN"/>
    <property type="match status" value="1"/>
</dbReference>
<feature type="compositionally biased region" description="Polar residues" evidence="2">
    <location>
        <begin position="46"/>
        <end position="64"/>
    </location>
</feature>
<name>A0A078BAL6_STYLE</name>
<feature type="domain" description="Cyclic nucleotide-binding" evidence="3">
    <location>
        <begin position="1282"/>
        <end position="1427"/>
    </location>
</feature>
<dbReference type="InParanoid" id="A0A078BAL6"/>
<dbReference type="PANTHER" id="PTHR23011">
    <property type="entry name" value="CYCLIC NUCLEOTIDE-BINDING DOMAIN CONTAINING PROTEIN"/>
    <property type="match status" value="1"/>
</dbReference>
<dbReference type="CDD" id="cd00038">
    <property type="entry name" value="CAP_ED"/>
    <property type="match status" value="2"/>
</dbReference>
<feature type="region of interest" description="Disordered" evidence="2">
    <location>
        <begin position="46"/>
        <end position="66"/>
    </location>
</feature>
<dbReference type="OrthoDB" id="429870at2759"/>
<evidence type="ECO:0000259" key="3">
    <source>
        <dbReference type="PROSITE" id="PS50042"/>
    </source>
</evidence>
<evidence type="ECO:0000313" key="4">
    <source>
        <dbReference type="EMBL" id="CDW91271.1"/>
    </source>
</evidence>
<feature type="compositionally biased region" description="Basic and acidic residues" evidence="2">
    <location>
        <begin position="923"/>
        <end position="943"/>
    </location>
</feature>
<keyword evidence="5" id="KW-1185">Reference proteome</keyword>
<proteinExistence type="predicted"/>
<evidence type="ECO:0000313" key="5">
    <source>
        <dbReference type="Proteomes" id="UP000039865"/>
    </source>
</evidence>
<dbReference type="InterPro" id="IPR018490">
    <property type="entry name" value="cNMP-bd_dom_sf"/>
</dbReference>
<keyword evidence="1" id="KW-0175">Coiled coil</keyword>
<dbReference type="SUPFAM" id="SSF51206">
    <property type="entry name" value="cAMP-binding domain-like"/>
    <property type="match status" value="2"/>
</dbReference>
<feature type="coiled-coil region" evidence="1">
    <location>
        <begin position="1129"/>
        <end position="1174"/>
    </location>
</feature>
<dbReference type="PROSITE" id="PS50042">
    <property type="entry name" value="CNMP_BINDING_3"/>
    <property type="match status" value="2"/>
</dbReference>
<accession>A0A078BAL6</accession>